<organism evidence="2 3">
    <name type="scientific">Halogranum amylolyticum</name>
    <dbReference type="NCBI Taxonomy" id="660520"/>
    <lineage>
        <taxon>Archaea</taxon>
        <taxon>Methanobacteriati</taxon>
        <taxon>Methanobacteriota</taxon>
        <taxon>Stenosarchaea group</taxon>
        <taxon>Halobacteria</taxon>
        <taxon>Halobacteriales</taxon>
        <taxon>Haloferacaceae</taxon>
    </lineage>
</organism>
<reference evidence="3" key="1">
    <citation type="submission" date="2016-10" db="EMBL/GenBank/DDBJ databases">
        <authorList>
            <person name="Varghese N."/>
            <person name="Submissions S."/>
        </authorList>
    </citation>
    <scope>NUCLEOTIDE SEQUENCE [LARGE SCALE GENOMIC DNA]</scope>
    <source>
        <strain evidence="3">CGMCC 1.10121</strain>
    </source>
</reference>
<name>A0A1H8RQY2_9EURY</name>
<proteinExistence type="predicted"/>
<dbReference type="Proteomes" id="UP000199126">
    <property type="component" value="Unassembled WGS sequence"/>
</dbReference>
<evidence type="ECO:0000256" key="1">
    <source>
        <dbReference type="SAM" id="MobiDB-lite"/>
    </source>
</evidence>
<accession>A0A1H8RQY2</accession>
<sequence>MKTNPIYRCSDGKYYGDVDIWKRLESGTWTPCCWDTESGKEWMETQDGELLILEPISQNELPESVQTERVTTGTVVNKESSYR</sequence>
<dbReference type="AlphaFoldDB" id="A0A1H8RQY2"/>
<feature type="region of interest" description="Disordered" evidence="1">
    <location>
        <begin position="62"/>
        <end position="83"/>
    </location>
</feature>
<keyword evidence="3" id="KW-1185">Reference proteome</keyword>
<evidence type="ECO:0000313" key="3">
    <source>
        <dbReference type="Proteomes" id="UP000199126"/>
    </source>
</evidence>
<dbReference type="EMBL" id="FODV01000004">
    <property type="protein sequence ID" value="SEO68588.1"/>
    <property type="molecule type" value="Genomic_DNA"/>
</dbReference>
<evidence type="ECO:0000313" key="2">
    <source>
        <dbReference type="EMBL" id="SEO68588.1"/>
    </source>
</evidence>
<gene>
    <name evidence="2" type="ORF">SAMN04487948_104173</name>
</gene>
<protein>
    <submittedName>
        <fullName evidence="2">Uncharacterized protein</fullName>
    </submittedName>
</protein>